<keyword evidence="11" id="KW-0456">Lyase</keyword>
<feature type="binding site" evidence="12">
    <location>
        <position position="492"/>
    </location>
    <ligand>
        <name>Mg(2+)</name>
        <dbReference type="ChEBI" id="CHEBI:18420"/>
    </ligand>
</feature>
<dbReference type="Pfam" id="PF02775">
    <property type="entry name" value="TPP_enzyme_C"/>
    <property type="match status" value="1"/>
</dbReference>
<dbReference type="InterPro" id="IPR011766">
    <property type="entry name" value="TPP_enzyme_TPP-bd"/>
</dbReference>
<dbReference type="PANTHER" id="PTHR43452">
    <property type="entry name" value="PYRUVATE DECARBOXYLASE"/>
    <property type="match status" value="1"/>
</dbReference>
<keyword evidence="8" id="KW-0210">Decarboxylase</keyword>
<dbReference type="SUPFAM" id="SSF52467">
    <property type="entry name" value="DHS-like NAD/FAD-binding domain"/>
    <property type="match status" value="1"/>
</dbReference>
<comment type="caution">
    <text evidence="17">The sequence shown here is derived from an EMBL/GenBank/DDBJ whole genome shotgun (WGS) entry which is preliminary data.</text>
</comment>
<comment type="similarity">
    <text evidence="4 13">Belongs to the TPP enzyme family.</text>
</comment>
<dbReference type="FunFam" id="3.40.50.1220:FF:000009">
    <property type="entry name" value="Pyruvate decarboxylase 1"/>
    <property type="match status" value="1"/>
</dbReference>
<dbReference type="InterPro" id="IPR012000">
    <property type="entry name" value="Thiamin_PyroP_enz_cen_dom"/>
</dbReference>
<evidence type="ECO:0000256" key="4">
    <source>
        <dbReference type="ARBA" id="ARBA00007812"/>
    </source>
</evidence>
<evidence type="ECO:0000256" key="5">
    <source>
        <dbReference type="ARBA" id="ARBA00011881"/>
    </source>
</evidence>
<evidence type="ECO:0000259" key="14">
    <source>
        <dbReference type="Pfam" id="PF00205"/>
    </source>
</evidence>
<evidence type="ECO:0000256" key="3">
    <source>
        <dbReference type="ARBA" id="ARBA00001964"/>
    </source>
</evidence>
<dbReference type="Pfam" id="PF02776">
    <property type="entry name" value="TPP_enzyme_N"/>
    <property type="match status" value="1"/>
</dbReference>
<keyword evidence="18" id="KW-1185">Reference proteome</keyword>
<dbReference type="GO" id="GO:0006950">
    <property type="term" value="P:response to stress"/>
    <property type="evidence" value="ECO:0007669"/>
    <property type="project" value="UniProtKB-ARBA"/>
</dbReference>
<dbReference type="GO" id="GO:0036293">
    <property type="term" value="P:response to decreased oxygen levels"/>
    <property type="evidence" value="ECO:0007669"/>
    <property type="project" value="UniProtKB-ARBA"/>
</dbReference>
<dbReference type="GO" id="GO:0030976">
    <property type="term" value="F:thiamine pyrophosphate binding"/>
    <property type="evidence" value="ECO:0007669"/>
    <property type="project" value="InterPro"/>
</dbReference>
<evidence type="ECO:0000313" key="17">
    <source>
        <dbReference type="EMBL" id="KAG9445817.1"/>
    </source>
</evidence>
<sequence>MAAGTQQDGCKTMPALSPTSAPIGTLGSHLARRLVQVGVRDVFSVPGDFNLTLLDHFVAEPDLNLVGCCNELNAGYAADGYARAKGVGACVVTFTVGGLSVINAIAGAYSENLPVICIVGGPNSNDYGTNRILHHTIGLPDFSQELRCFQTVTCFQAVVNNLDDAHELIDTALSTALKESKPVYISISCNLPGIYHPTFSREPVPFFLAPSMSNQMGLEAAVEAAAEFLNKAVKPVIVGGPKLRVAKAQKAFLELANACGHAVAVMPSGKGLVPEHHPHFIGTYWGAVSTSFCGEIVESSDAYMFVGPVFNDYSSVGYSLLIKKEKAVVVQPNRVTIGNGPSFGWVFMAEFLCELAKKLKKNTTAIENYQRIFVPHGVPLRYENDEPLRGNILFRHIQSMLNGNTAVIAETGDSWFNCQKLHLPENCGFEFQMQYGSIGWSVGATLGYAQAAKDKRVIACIGDGSFQVTAQDISTMILQKQRSIIFLINNGGYTIEVEIHDGPYNVIKNWNYTAFVNAIFNGEGKCWTTKVRTEEELINAIGVANGAEKESLCFIEVILHKDDTSKELLEWGSRVSAANSRPPNPQ</sequence>
<gene>
    <name evidence="17" type="ORF">H6P81_011945</name>
</gene>
<evidence type="ECO:0000256" key="9">
    <source>
        <dbReference type="ARBA" id="ARBA00022842"/>
    </source>
</evidence>
<dbReference type="InterPro" id="IPR029061">
    <property type="entry name" value="THDP-binding"/>
</dbReference>
<dbReference type="GO" id="GO:0000287">
    <property type="term" value="F:magnesium ion binding"/>
    <property type="evidence" value="ECO:0007669"/>
    <property type="project" value="InterPro"/>
</dbReference>
<dbReference type="EC" id="4.1.1.1" evidence="6"/>
<proteinExistence type="inferred from homology"/>
<dbReference type="GO" id="GO:0000949">
    <property type="term" value="P:aromatic amino acid family catabolic process to alcohol via Ehrlich pathway"/>
    <property type="evidence" value="ECO:0007669"/>
    <property type="project" value="TreeGrafter"/>
</dbReference>
<evidence type="ECO:0000256" key="1">
    <source>
        <dbReference type="ARBA" id="ARBA00001041"/>
    </source>
</evidence>
<feature type="domain" description="Thiamine pyrophosphate enzyme N-terminal TPP-binding" evidence="16">
    <location>
        <begin position="25"/>
        <end position="130"/>
    </location>
</feature>
<dbReference type="Pfam" id="PF00205">
    <property type="entry name" value="TPP_enzyme_M"/>
    <property type="match status" value="1"/>
</dbReference>
<evidence type="ECO:0000256" key="10">
    <source>
        <dbReference type="ARBA" id="ARBA00023052"/>
    </source>
</evidence>
<dbReference type="SUPFAM" id="SSF52518">
    <property type="entry name" value="Thiamin diphosphate-binding fold (THDP-binding)"/>
    <property type="match status" value="2"/>
</dbReference>
<organism evidence="17 18">
    <name type="scientific">Aristolochia fimbriata</name>
    <name type="common">White veined hardy Dutchman's pipe vine</name>
    <dbReference type="NCBI Taxonomy" id="158543"/>
    <lineage>
        <taxon>Eukaryota</taxon>
        <taxon>Viridiplantae</taxon>
        <taxon>Streptophyta</taxon>
        <taxon>Embryophyta</taxon>
        <taxon>Tracheophyta</taxon>
        <taxon>Spermatophyta</taxon>
        <taxon>Magnoliopsida</taxon>
        <taxon>Magnoliidae</taxon>
        <taxon>Piperales</taxon>
        <taxon>Aristolochiaceae</taxon>
        <taxon>Aristolochia</taxon>
    </lineage>
</organism>
<evidence type="ECO:0000256" key="6">
    <source>
        <dbReference type="ARBA" id="ARBA00013202"/>
    </source>
</evidence>
<dbReference type="GO" id="GO:0004737">
    <property type="term" value="F:pyruvate decarboxylase activity"/>
    <property type="evidence" value="ECO:0007669"/>
    <property type="project" value="UniProtKB-EC"/>
</dbReference>
<dbReference type="FunFam" id="3.40.50.970:FF:000017">
    <property type="entry name" value="pyruvate decarboxylase 1"/>
    <property type="match status" value="1"/>
</dbReference>
<evidence type="ECO:0000256" key="7">
    <source>
        <dbReference type="ARBA" id="ARBA00022723"/>
    </source>
</evidence>
<dbReference type="InterPro" id="IPR047214">
    <property type="entry name" value="TPP_PDC_IPDC"/>
</dbReference>
<comment type="cofactor">
    <cofactor evidence="12">
        <name>Mg(2+)</name>
        <dbReference type="ChEBI" id="CHEBI:18420"/>
    </cofactor>
    <text evidence="12">Binds 1 Mg(2+) per subunit.</text>
</comment>
<evidence type="ECO:0000259" key="16">
    <source>
        <dbReference type="Pfam" id="PF02776"/>
    </source>
</evidence>
<keyword evidence="9 12" id="KW-0460">Magnesium</keyword>
<dbReference type="CDD" id="cd02005">
    <property type="entry name" value="TPP_PDC_IPDC"/>
    <property type="match status" value="1"/>
</dbReference>
<feature type="domain" description="Thiamine pyrophosphate enzyme central" evidence="14">
    <location>
        <begin position="222"/>
        <end position="339"/>
    </location>
</feature>
<dbReference type="InterPro" id="IPR012110">
    <property type="entry name" value="PDC/IPDC-like"/>
</dbReference>
<dbReference type="EMBL" id="JAINDJ010000005">
    <property type="protein sequence ID" value="KAG9445817.1"/>
    <property type="molecule type" value="Genomic_DNA"/>
</dbReference>
<dbReference type="Gene3D" id="3.40.50.970">
    <property type="match status" value="2"/>
</dbReference>
<reference evidence="17 18" key="1">
    <citation type="submission" date="2021-07" db="EMBL/GenBank/DDBJ databases">
        <title>The Aristolochia fimbriata genome: insights into angiosperm evolution, floral development and chemical biosynthesis.</title>
        <authorList>
            <person name="Jiao Y."/>
        </authorList>
    </citation>
    <scope>NUCLEOTIDE SEQUENCE [LARGE SCALE GENOMIC DNA]</scope>
    <source>
        <strain evidence="17">IBCAS-2021</strain>
        <tissue evidence="17">Leaf</tissue>
    </source>
</reference>
<accession>A0AAV7EDN5</accession>
<dbReference type="PANTHER" id="PTHR43452:SF1">
    <property type="entry name" value="PYRUVATE DECARBOXYLASE C186.09-RELATED"/>
    <property type="match status" value="1"/>
</dbReference>
<comment type="cofactor">
    <cofactor evidence="3">
        <name>thiamine diphosphate</name>
        <dbReference type="ChEBI" id="CHEBI:58937"/>
    </cofactor>
</comment>
<name>A0AAV7EDN5_ARIFI</name>
<feature type="binding site" evidence="12">
    <location>
        <position position="463"/>
    </location>
    <ligand>
        <name>Mg(2+)</name>
        <dbReference type="ChEBI" id="CHEBI:18420"/>
    </ligand>
</feature>
<evidence type="ECO:0000259" key="15">
    <source>
        <dbReference type="Pfam" id="PF02775"/>
    </source>
</evidence>
<dbReference type="InterPro" id="IPR029035">
    <property type="entry name" value="DHS-like_NAD/FAD-binding_dom"/>
</dbReference>
<dbReference type="GO" id="GO:0005829">
    <property type="term" value="C:cytosol"/>
    <property type="evidence" value="ECO:0007669"/>
    <property type="project" value="TreeGrafter"/>
</dbReference>
<comment type="catalytic activity">
    <reaction evidence="1">
        <text>a 2-oxocarboxylate + H(+) = an aldehyde + CO2</text>
        <dbReference type="Rhea" id="RHEA:11628"/>
        <dbReference type="ChEBI" id="CHEBI:15378"/>
        <dbReference type="ChEBI" id="CHEBI:16526"/>
        <dbReference type="ChEBI" id="CHEBI:17478"/>
        <dbReference type="ChEBI" id="CHEBI:35179"/>
        <dbReference type="EC" id="4.1.1.1"/>
    </reaction>
</comment>
<dbReference type="InterPro" id="IPR012001">
    <property type="entry name" value="Thiamin_PyroP_enz_TPP-bd_dom"/>
</dbReference>
<feature type="binding site" evidence="12">
    <location>
        <position position="490"/>
    </location>
    <ligand>
        <name>Mg(2+)</name>
        <dbReference type="ChEBI" id="CHEBI:18420"/>
    </ligand>
</feature>
<protein>
    <recommendedName>
        <fullName evidence="6">pyruvate decarboxylase</fullName>
        <ecNumber evidence="6">4.1.1.1</ecNumber>
    </recommendedName>
</protein>
<evidence type="ECO:0000256" key="12">
    <source>
        <dbReference type="PIRSR" id="PIRSR036565-2"/>
    </source>
</evidence>
<feature type="domain" description="Thiamine pyrophosphate enzyme TPP-binding" evidence="15">
    <location>
        <begin position="432"/>
        <end position="556"/>
    </location>
</feature>
<dbReference type="CDD" id="cd07038">
    <property type="entry name" value="TPP_PYR_PDC_IPDC_like"/>
    <property type="match status" value="1"/>
</dbReference>
<comment type="subunit">
    <text evidence="5">Homotetramer.</text>
</comment>
<evidence type="ECO:0000313" key="18">
    <source>
        <dbReference type="Proteomes" id="UP000825729"/>
    </source>
</evidence>
<keyword evidence="7 12" id="KW-0479">Metal-binding</keyword>
<dbReference type="AlphaFoldDB" id="A0AAV7EDN5"/>
<comment type="cofactor">
    <cofactor evidence="2">
        <name>a metal cation</name>
        <dbReference type="ChEBI" id="CHEBI:25213"/>
    </cofactor>
</comment>
<dbReference type="FunFam" id="3.40.50.970:FF:000021">
    <property type="entry name" value="Pyruvate decarboxylase 1"/>
    <property type="match status" value="1"/>
</dbReference>
<dbReference type="InterPro" id="IPR047213">
    <property type="entry name" value="TPP_PYR_PDC_IPDC-like"/>
</dbReference>
<dbReference type="Proteomes" id="UP000825729">
    <property type="component" value="Unassembled WGS sequence"/>
</dbReference>
<dbReference type="Gene3D" id="3.40.50.1220">
    <property type="entry name" value="TPP-binding domain"/>
    <property type="match status" value="1"/>
</dbReference>
<keyword evidence="10 13" id="KW-0786">Thiamine pyrophosphate</keyword>
<dbReference type="PIRSF" id="PIRSF036565">
    <property type="entry name" value="Pyruvt_ip_decrb"/>
    <property type="match status" value="1"/>
</dbReference>
<evidence type="ECO:0000256" key="13">
    <source>
        <dbReference type="RuleBase" id="RU362132"/>
    </source>
</evidence>
<evidence type="ECO:0000256" key="8">
    <source>
        <dbReference type="ARBA" id="ARBA00022793"/>
    </source>
</evidence>
<evidence type="ECO:0000256" key="11">
    <source>
        <dbReference type="ARBA" id="ARBA00023239"/>
    </source>
</evidence>
<evidence type="ECO:0000256" key="2">
    <source>
        <dbReference type="ARBA" id="ARBA00001920"/>
    </source>
</evidence>